<evidence type="ECO:0000256" key="2">
    <source>
        <dbReference type="ARBA" id="ARBA00022737"/>
    </source>
</evidence>
<dbReference type="SMART" id="SM00612">
    <property type="entry name" value="Kelch"/>
    <property type="match status" value="3"/>
</dbReference>
<gene>
    <name evidence="4" type="ORF">SteCoe_6115</name>
</gene>
<feature type="compositionally biased region" description="Basic and acidic residues" evidence="3">
    <location>
        <begin position="9"/>
        <end position="60"/>
    </location>
</feature>
<dbReference type="InterPro" id="IPR006652">
    <property type="entry name" value="Kelch_1"/>
</dbReference>
<dbReference type="EMBL" id="MPUH01000083">
    <property type="protein sequence ID" value="OMJ91326.1"/>
    <property type="molecule type" value="Genomic_DNA"/>
</dbReference>
<dbReference type="SUPFAM" id="SSF117281">
    <property type="entry name" value="Kelch motif"/>
    <property type="match status" value="1"/>
</dbReference>
<keyword evidence="5" id="KW-1185">Reference proteome</keyword>
<comment type="caution">
    <text evidence="4">The sequence shown here is derived from an EMBL/GenBank/DDBJ whole genome shotgun (WGS) entry which is preliminary data.</text>
</comment>
<evidence type="ECO:0000313" key="4">
    <source>
        <dbReference type="EMBL" id="OMJ91326.1"/>
    </source>
</evidence>
<protein>
    <submittedName>
        <fullName evidence="4">Uncharacterized protein</fullName>
    </submittedName>
</protein>
<keyword evidence="1" id="KW-0880">Kelch repeat</keyword>
<organism evidence="4 5">
    <name type="scientific">Stentor coeruleus</name>
    <dbReference type="NCBI Taxonomy" id="5963"/>
    <lineage>
        <taxon>Eukaryota</taxon>
        <taxon>Sar</taxon>
        <taxon>Alveolata</taxon>
        <taxon>Ciliophora</taxon>
        <taxon>Postciliodesmatophora</taxon>
        <taxon>Heterotrichea</taxon>
        <taxon>Heterotrichida</taxon>
        <taxon>Stentoridae</taxon>
        <taxon>Stentor</taxon>
    </lineage>
</organism>
<dbReference type="PANTHER" id="PTHR45632:SF3">
    <property type="entry name" value="KELCH-LIKE PROTEIN 32"/>
    <property type="match status" value="1"/>
</dbReference>
<evidence type="ECO:0000256" key="1">
    <source>
        <dbReference type="ARBA" id="ARBA00022441"/>
    </source>
</evidence>
<dbReference type="OrthoDB" id="19132at2759"/>
<reference evidence="4 5" key="1">
    <citation type="submission" date="2016-11" db="EMBL/GenBank/DDBJ databases">
        <title>The macronuclear genome of Stentor coeruleus: a giant cell with tiny introns.</title>
        <authorList>
            <person name="Slabodnick M."/>
            <person name="Ruby J.G."/>
            <person name="Reiff S.B."/>
            <person name="Swart E.C."/>
            <person name="Gosai S."/>
            <person name="Prabakaran S."/>
            <person name="Witkowska E."/>
            <person name="Larue G.E."/>
            <person name="Fisher S."/>
            <person name="Freeman R.M."/>
            <person name="Gunawardena J."/>
            <person name="Chu W."/>
            <person name="Stover N.A."/>
            <person name="Gregory B.D."/>
            <person name="Nowacki M."/>
            <person name="Derisi J."/>
            <person name="Roy S.W."/>
            <person name="Marshall W.F."/>
            <person name="Sood P."/>
        </authorList>
    </citation>
    <scope>NUCLEOTIDE SEQUENCE [LARGE SCALE GENOMIC DNA]</scope>
    <source>
        <strain evidence="4">WM001</strain>
    </source>
</reference>
<evidence type="ECO:0000313" key="5">
    <source>
        <dbReference type="Proteomes" id="UP000187209"/>
    </source>
</evidence>
<proteinExistence type="predicted"/>
<dbReference type="Proteomes" id="UP000187209">
    <property type="component" value="Unassembled WGS sequence"/>
</dbReference>
<name>A0A1R2CQP0_9CILI</name>
<sequence>MAEPIESTIEIHSKVTKHEEVHSSEHEHLISKHENPESSLEETKHIEPAKEEPISSEPEKTLLPSSGLENLYSKCLVGAEDVIKNHTFLQPLHRQIKTQGKFHETLLSNYNTVSGDYTNDKVFKILENDVENSRFNWKSRAIQVSDDEIMITGGAEDSTQVFLLNIHTYSTTELPSLHIGRELHCMTWINFSPAVIGGCCINGQALDSVEIFGDGLWHSEASINHKRYGLSACSTGNKTWIFGGANSRNSPVLKVEVYDNGIWIEINAHLPRGLVGMGVFKVEDEIFILGGFDETGKNSRKVYVFDTKKEEFYKRKSLSSSASFSQNLWVLKDNTACGFSFRGNEVTYSLE</sequence>
<dbReference type="PANTHER" id="PTHR45632">
    <property type="entry name" value="LD33804P"/>
    <property type="match status" value="1"/>
</dbReference>
<keyword evidence="2" id="KW-0677">Repeat</keyword>
<dbReference type="InterPro" id="IPR015915">
    <property type="entry name" value="Kelch-typ_b-propeller"/>
</dbReference>
<dbReference type="Pfam" id="PF01344">
    <property type="entry name" value="Kelch_1"/>
    <property type="match status" value="1"/>
</dbReference>
<accession>A0A1R2CQP0</accession>
<dbReference type="Gene3D" id="2.120.10.80">
    <property type="entry name" value="Kelch-type beta propeller"/>
    <property type="match status" value="1"/>
</dbReference>
<evidence type="ECO:0000256" key="3">
    <source>
        <dbReference type="SAM" id="MobiDB-lite"/>
    </source>
</evidence>
<dbReference type="AlphaFoldDB" id="A0A1R2CQP0"/>
<feature type="region of interest" description="Disordered" evidence="3">
    <location>
        <begin position="1"/>
        <end position="62"/>
    </location>
</feature>